<keyword evidence="2" id="KW-1185">Reference proteome</keyword>
<gene>
    <name evidence="1" type="ORF">GGQ99_003905</name>
</gene>
<reference evidence="1 2" key="1">
    <citation type="submission" date="2020-08" db="EMBL/GenBank/DDBJ databases">
        <title>Genomic Encyclopedia of Type Strains, Phase IV (KMG-IV): sequencing the most valuable type-strain genomes for metagenomic binning, comparative biology and taxonomic classification.</title>
        <authorList>
            <person name="Goeker M."/>
        </authorList>
    </citation>
    <scope>NUCLEOTIDE SEQUENCE [LARGE SCALE GENOMIC DNA]</scope>
    <source>
        <strain evidence="1 2">DSM 7050</strain>
    </source>
</reference>
<sequence length="45" mass="4961">MNMMSRVTDTVSLHGLSISRELHDFVVSEAMVGTGVEADAFWEGF</sequence>
<protein>
    <submittedName>
        <fullName evidence="1">Uncharacterized protein</fullName>
    </submittedName>
</protein>
<evidence type="ECO:0000313" key="1">
    <source>
        <dbReference type="EMBL" id="MBB4652129.1"/>
    </source>
</evidence>
<evidence type="ECO:0000313" key="2">
    <source>
        <dbReference type="Proteomes" id="UP000539538"/>
    </source>
</evidence>
<dbReference type="Gene3D" id="3.20.20.360">
    <property type="entry name" value="Malate synthase, domain 3"/>
    <property type="match status" value="1"/>
</dbReference>
<dbReference type="InterPro" id="IPR011076">
    <property type="entry name" value="Malate_synth_sf"/>
</dbReference>
<comment type="caution">
    <text evidence="1">The sequence shown here is derived from an EMBL/GenBank/DDBJ whole genome shotgun (WGS) entry which is preliminary data.</text>
</comment>
<proteinExistence type="predicted"/>
<accession>A0ABR6L5R6</accession>
<dbReference type="SUPFAM" id="SSF51645">
    <property type="entry name" value="Malate synthase G"/>
    <property type="match status" value="1"/>
</dbReference>
<feature type="non-terminal residue" evidence="1">
    <location>
        <position position="45"/>
    </location>
</feature>
<organism evidence="1 2">
    <name type="scientific">Aminobacter niigataensis</name>
    <dbReference type="NCBI Taxonomy" id="83265"/>
    <lineage>
        <taxon>Bacteria</taxon>
        <taxon>Pseudomonadati</taxon>
        <taxon>Pseudomonadota</taxon>
        <taxon>Alphaproteobacteria</taxon>
        <taxon>Hyphomicrobiales</taxon>
        <taxon>Phyllobacteriaceae</taxon>
        <taxon>Aminobacter</taxon>
    </lineage>
</organism>
<dbReference type="Proteomes" id="UP000539538">
    <property type="component" value="Unassembled WGS sequence"/>
</dbReference>
<dbReference type="EMBL" id="JACHOT010000006">
    <property type="protein sequence ID" value="MBB4652129.1"/>
    <property type="molecule type" value="Genomic_DNA"/>
</dbReference>
<dbReference type="InterPro" id="IPR046363">
    <property type="entry name" value="MS_N_TIM-barrel_dom"/>
</dbReference>
<name>A0ABR6L5R6_9HYPH</name>